<proteinExistence type="predicted"/>
<sequence>MFDVHARLMPQYVMELYAAPDDLLNASDGDDYNTDGGVEFQVGYRFRNRKAVLMTVKKYSIRWNAKYKVLESDRLKYHCHCKQFTNGCPWSLRVALR</sequence>
<gene>
    <name evidence="2" type="ORF">Ahy_B05g079032</name>
</gene>
<reference evidence="2 3" key="1">
    <citation type="submission" date="2019-01" db="EMBL/GenBank/DDBJ databases">
        <title>Sequencing of cultivated peanut Arachis hypogaea provides insights into genome evolution and oil improvement.</title>
        <authorList>
            <person name="Chen X."/>
        </authorList>
    </citation>
    <scope>NUCLEOTIDE SEQUENCE [LARGE SCALE GENOMIC DNA]</scope>
    <source>
        <strain evidence="3">cv. Fuhuasheng</strain>
        <tissue evidence="2">Leaves</tissue>
    </source>
</reference>
<feature type="domain" description="Transposase MuDR plant" evidence="1">
    <location>
        <begin position="38"/>
        <end position="95"/>
    </location>
</feature>
<dbReference type="Proteomes" id="UP000289738">
    <property type="component" value="Chromosome B05"/>
</dbReference>
<dbReference type="EMBL" id="SDMP01000015">
    <property type="protein sequence ID" value="RYR10596.1"/>
    <property type="molecule type" value="Genomic_DNA"/>
</dbReference>
<evidence type="ECO:0000259" key="1">
    <source>
        <dbReference type="Pfam" id="PF03108"/>
    </source>
</evidence>
<accession>A0A444Z8V1</accession>
<keyword evidence="3" id="KW-1185">Reference proteome</keyword>
<dbReference type="InterPro" id="IPR004332">
    <property type="entry name" value="Transposase_MuDR"/>
</dbReference>
<dbReference type="AlphaFoldDB" id="A0A444Z8V1"/>
<name>A0A444Z8V1_ARAHY</name>
<evidence type="ECO:0000313" key="2">
    <source>
        <dbReference type="EMBL" id="RYR10596.1"/>
    </source>
</evidence>
<evidence type="ECO:0000313" key="3">
    <source>
        <dbReference type="Proteomes" id="UP000289738"/>
    </source>
</evidence>
<comment type="caution">
    <text evidence="2">The sequence shown here is derived from an EMBL/GenBank/DDBJ whole genome shotgun (WGS) entry which is preliminary data.</text>
</comment>
<dbReference type="Pfam" id="PF03108">
    <property type="entry name" value="DBD_Tnp_Mut"/>
    <property type="match status" value="1"/>
</dbReference>
<protein>
    <recommendedName>
        <fullName evidence="1">Transposase MuDR plant domain-containing protein</fullName>
    </recommendedName>
</protein>
<organism evidence="2 3">
    <name type="scientific">Arachis hypogaea</name>
    <name type="common">Peanut</name>
    <dbReference type="NCBI Taxonomy" id="3818"/>
    <lineage>
        <taxon>Eukaryota</taxon>
        <taxon>Viridiplantae</taxon>
        <taxon>Streptophyta</taxon>
        <taxon>Embryophyta</taxon>
        <taxon>Tracheophyta</taxon>
        <taxon>Spermatophyta</taxon>
        <taxon>Magnoliopsida</taxon>
        <taxon>eudicotyledons</taxon>
        <taxon>Gunneridae</taxon>
        <taxon>Pentapetalae</taxon>
        <taxon>rosids</taxon>
        <taxon>fabids</taxon>
        <taxon>Fabales</taxon>
        <taxon>Fabaceae</taxon>
        <taxon>Papilionoideae</taxon>
        <taxon>50 kb inversion clade</taxon>
        <taxon>dalbergioids sensu lato</taxon>
        <taxon>Dalbergieae</taxon>
        <taxon>Pterocarpus clade</taxon>
        <taxon>Arachis</taxon>
    </lineage>
</organism>